<evidence type="ECO:0000256" key="13">
    <source>
        <dbReference type="SAM" id="Phobius"/>
    </source>
</evidence>
<dbReference type="UniPathway" id="UPA00378"/>
<sequence>MSADRDESEVVSEVQATGISVAEASEAKPRSVAVKEVAAELQVASAHQPDQVTTSATAVAQGSNRASTVVSAKFVQSMVMSSQQALLRLMSYMTLLTIYFWIAVFKNIQVVRHRAVLKVLSLTYYHNRSPSVIREDVNKLTKVPKKLACILTLKDVGDENGGVDGLVADISELAAWSISAGISHLTVYEYTGAINTRSDLSSLMRHMDKTLANYFGTDHKPSYQIHVPHANITTGSELTNGDRDLHIHLLSRSDGKPTIVELTKTMSELAQNNELSVKDISVDLINEELLELVGPEPDLLISFGPTLDFQDYPPWHLRLSEIYWEPDNSHMSYAVFLRALRKFSDCKMNLGK</sequence>
<dbReference type="SUPFAM" id="SSF64005">
    <property type="entry name" value="Undecaprenyl diphosphate synthase"/>
    <property type="match status" value="1"/>
</dbReference>
<dbReference type="Proteomes" id="UP000449547">
    <property type="component" value="Unassembled WGS sequence"/>
</dbReference>
<dbReference type="GO" id="GO:0005789">
    <property type="term" value="C:endoplasmic reticulum membrane"/>
    <property type="evidence" value="ECO:0007669"/>
    <property type="project" value="UniProtKB-SubCell"/>
</dbReference>
<dbReference type="GeneID" id="54780178"/>
<evidence type="ECO:0000256" key="4">
    <source>
        <dbReference type="ARBA" id="ARBA00005432"/>
    </source>
</evidence>
<dbReference type="EC" id="2.5.1.87" evidence="5"/>
<dbReference type="GO" id="GO:0045547">
    <property type="term" value="F:ditrans,polycis-polyprenyl diphosphate synthase [(2E,6E)-farnesyl diphosphate specific] activity"/>
    <property type="evidence" value="ECO:0007669"/>
    <property type="project" value="UniProtKB-EC"/>
</dbReference>
<accession>A0A642UTM3</accession>
<comment type="subcellular location">
    <subcellularLocation>
        <location evidence="2">Endoplasmic reticulum membrane</location>
    </subcellularLocation>
</comment>
<comment type="catalytic activity">
    <reaction evidence="12">
        <text>n isopentenyl diphosphate + (2E,6E)-farnesyl diphosphate = a di-trans,poly-cis-polyprenyl diphosphate + n diphosphate</text>
        <dbReference type="Rhea" id="RHEA:53008"/>
        <dbReference type="Rhea" id="RHEA-COMP:19494"/>
        <dbReference type="ChEBI" id="CHEBI:33019"/>
        <dbReference type="ChEBI" id="CHEBI:128769"/>
        <dbReference type="ChEBI" id="CHEBI:136960"/>
        <dbReference type="ChEBI" id="CHEBI:175763"/>
        <dbReference type="EC" id="2.5.1.87"/>
    </reaction>
</comment>
<feature type="transmembrane region" description="Helical" evidence="13">
    <location>
        <begin position="85"/>
        <end position="104"/>
    </location>
</feature>
<reference evidence="14 15" key="1">
    <citation type="submission" date="2019-07" db="EMBL/GenBank/DDBJ databases">
        <title>Genome assembly of two rare yeast pathogens: Diutina rugosa and Trichomonascus ciferrii.</title>
        <authorList>
            <person name="Mixao V."/>
            <person name="Saus E."/>
            <person name="Hansen A."/>
            <person name="Lass-Flor C."/>
            <person name="Gabaldon T."/>
        </authorList>
    </citation>
    <scope>NUCLEOTIDE SEQUENCE [LARGE SCALE GENOMIC DNA]</scope>
    <source>
        <strain evidence="14 15">CBS 613</strain>
    </source>
</reference>
<comment type="similarity">
    <text evidence="4">Belongs to the UPP synthase family.</text>
</comment>
<keyword evidence="7 13" id="KW-0812">Transmembrane</keyword>
<dbReference type="VEuPathDB" id="FungiDB:DIURU_001525"/>
<evidence type="ECO:0000313" key="14">
    <source>
        <dbReference type="EMBL" id="KAA8905097.1"/>
    </source>
</evidence>
<dbReference type="AlphaFoldDB" id="A0A642UTM3"/>
<dbReference type="InterPro" id="IPR036424">
    <property type="entry name" value="UPP_synth-like_sf"/>
</dbReference>
<evidence type="ECO:0000256" key="12">
    <source>
        <dbReference type="ARBA" id="ARBA00047353"/>
    </source>
</evidence>
<keyword evidence="9" id="KW-0460">Magnesium</keyword>
<evidence type="ECO:0000256" key="1">
    <source>
        <dbReference type="ARBA" id="ARBA00001946"/>
    </source>
</evidence>
<dbReference type="EMBL" id="SWFT01000050">
    <property type="protein sequence ID" value="KAA8905097.1"/>
    <property type="molecule type" value="Genomic_DNA"/>
</dbReference>
<organism evidence="14 15">
    <name type="scientific">Diutina rugosa</name>
    <name type="common">Yeast</name>
    <name type="synonym">Candida rugosa</name>
    <dbReference type="NCBI Taxonomy" id="5481"/>
    <lineage>
        <taxon>Eukaryota</taxon>
        <taxon>Fungi</taxon>
        <taxon>Dikarya</taxon>
        <taxon>Ascomycota</taxon>
        <taxon>Saccharomycotina</taxon>
        <taxon>Pichiomycetes</taxon>
        <taxon>Debaryomycetaceae</taxon>
        <taxon>Diutina</taxon>
    </lineage>
</organism>
<gene>
    <name evidence="14" type="ORF">DIURU_001525</name>
</gene>
<comment type="caution">
    <text evidence="14">The sequence shown here is derived from an EMBL/GenBank/DDBJ whole genome shotgun (WGS) entry which is preliminary data.</text>
</comment>
<evidence type="ECO:0000256" key="10">
    <source>
        <dbReference type="ARBA" id="ARBA00022989"/>
    </source>
</evidence>
<proteinExistence type="inferred from homology"/>
<keyword evidence="15" id="KW-1185">Reference proteome</keyword>
<evidence type="ECO:0000313" key="15">
    <source>
        <dbReference type="Proteomes" id="UP000449547"/>
    </source>
</evidence>
<evidence type="ECO:0000256" key="5">
    <source>
        <dbReference type="ARBA" id="ARBA00012596"/>
    </source>
</evidence>
<evidence type="ECO:0000256" key="7">
    <source>
        <dbReference type="ARBA" id="ARBA00022692"/>
    </source>
</evidence>
<dbReference type="PANTHER" id="PTHR21528">
    <property type="entry name" value="DEHYDRODOLICHYL DIPHOSPHATE SYNTHASE COMPLEX SUBUNIT NUS1"/>
    <property type="match status" value="1"/>
</dbReference>
<evidence type="ECO:0000256" key="2">
    <source>
        <dbReference type="ARBA" id="ARBA00004586"/>
    </source>
</evidence>
<protein>
    <recommendedName>
        <fullName evidence="5">ditrans,polycis-polyprenyl diphosphate synthase [(2E,6E)-farnesyldiphosphate specific]</fullName>
        <ecNumber evidence="5">2.5.1.87</ecNumber>
    </recommendedName>
</protein>
<comment type="cofactor">
    <cofactor evidence="1">
        <name>Mg(2+)</name>
        <dbReference type="ChEBI" id="CHEBI:18420"/>
    </cofactor>
</comment>
<dbReference type="OrthoDB" id="19639at2759"/>
<dbReference type="PANTHER" id="PTHR21528:SF0">
    <property type="entry name" value="DEHYDRODOLICHYL DIPHOSPHATE SYNTHASE COMPLEX SUBUNIT NUS1"/>
    <property type="match status" value="1"/>
</dbReference>
<evidence type="ECO:0000256" key="9">
    <source>
        <dbReference type="ARBA" id="ARBA00022842"/>
    </source>
</evidence>
<dbReference type="RefSeq" id="XP_034013483.1">
    <property type="nucleotide sequence ID" value="XM_034154078.1"/>
</dbReference>
<dbReference type="OMA" id="AWSSCAG"/>
<evidence type="ECO:0000256" key="8">
    <source>
        <dbReference type="ARBA" id="ARBA00022824"/>
    </source>
</evidence>
<evidence type="ECO:0000256" key="3">
    <source>
        <dbReference type="ARBA" id="ARBA00004922"/>
    </source>
</evidence>
<keyword evidence="11 13" id="KW-0472">Membrane</keyword>
<keyword evidence="8" id="KW-0256">Endoplasmic reticulum</keyword>
<evidence type="ECO:0000256" key="11">
    <source>
        <dbReference type="ARBA" id="ARBA00023136"/>
    </source>
</evidence>
<dbReference type="InterPro" id="IPR038887">
    <property type="entry name" value="Nus1/NgBR"/>
</dbReference>
<comment type="pathway">
    <text evidence="3">Protein modification; protein glycosylation.</text>
</comment>
<dbReference type="GO" id="GO:1904423">
    <property type="term" value="C:dehydrodolichyl diphosphate synthase complex"/>
    <property type="evidence" value="ECO:0007669"/>
    <property type="project" value="InterPro"/>
</dbReference>
<evidence type="ECO:0000256" key="6">
    <source>
        <dbReference type="ARBA" id="ARBA00022679"/>
    </source>
</evidence>
<name>A0A642UTM3_DIURU</name>
<dbReference type="Gene3D" id="3.40.1180.10">
    <property type="entry name" value="Decaprenyl diphosphate synthase-like"/>
    <property type="match status" value="1"/>
</dbReference>
<keyword evidence="6" id="KW-0808">Transferase</keyword>
<keyword evidence="10 13" id="KW-1133">Transmembrane helix</keyword>